<feature type="region of interest" description="Disordered" evidence="1">
    <location>
        <begin position="30"/>
        <end position="62"/>
    </location>
</feature>
<reference evidence="4" key="2">
    <citation type="submission" date="2016-04" db="EMBL/GenBank/DDBJ databases">
        <authorList>
            <person name="Waterworth S."/>
            <person name="Matcher G."/>
        </authorList>
    </citation>
    <scope>NUCLEOTIDE SEQUENCE [LARGE SCALE GENOMIC DNA]</scope>
    <source>
        <strain evidence="4">RuSp02-3</strain>
    </source>
</reference>
<dbReference type="EMBL" id="LJBJ02000007">
    <property type="protein sequence ID" value="OAX52118.1"/>
    <property type="molecule type" value="Genomic_DNA"/>
</dbReference>
<name>A0A199PHT2_9MICC</name>
<organism evidence="2 4">
    <name type="scientific">Rothia kristinae</name>
    <dbReference type="NCBI Taxonomy" id="37923"/>
    <lineage>
        <taxon>Bacteria</taxon>
        <taxon>Bacillati</taxon>
        <taxon>Actinomycetota</taxon>
        <taxon>Actinomycetes</taxon>
        <taxon>Micrococcales</taxon>
        <taxon>Micrococcaceae</taxon>
        <taxon>Rothia</taxon>
    </lineage>
</organism>
<protein>
    <submittedName>
        <fullName evidence="2">Uncharacterized protein</fullName>
    </submittedName>
</protein>
<evidence type="ECO:0000313" key="4">
    <source>
        <dbReference type="Proteomes" id="UP000053171"/>
    </source>
</evidence>
<evidence type="ECO:0000313" key="5">
    <source>
        <dbReference type="Proteomes" id="UP000092021"/>
    </source>
</evidence>
<keyword evidence="4" id="KW-1185">Reference proteome</keyword>
<proteinExistence type="predicted"/>
<dbReference type="EMBL" id="LWGZ01000498">
    <property type="protein sequence ID" value="OAX60754.1"/>
    <property type="molecule type" value="Genomic_DNA"/>
</dbReference>
<evidence type="ECO:0000313" key="3">
    <source>
        <dbReference type="EMBL" id="OAX60754.1"/>
    </source>
</evidence>
<dbReference type="Proteomes" id="UP000092021">
    <property type="component" value="Unassembled WGS sequence"/>
</dbReference>
<reference evidence="2" key="1">
    <citation type="submission" date="2016-04" db="EMBL/GenBank/DDBJ databases">
        <authorList>
            <person name="Evans L.H."/>
            <person name="Alamgir A."/>
            <person name="Owens N."/>
            <person name="Weber N.D."/>
            <person name="Virtaneva K."/>
            <person name="Barbian K."/>
            <person name="Babar A."/>
            <person name="Rosenke K."/>
        </authorList>
    </citation>
    <scope>NUCLEOTIDE SEQUENCE [LARGE SCALE GENOMIC DNA]</scope>
    <source>
        <strain evidence="2">RUTW2-3</strain>
    </source>
</reference>
<reference evidence="2 4" key="3">
    <citation type="submission" date="2016-06" db="EMBL/GenBank/DDBJ databases">
        <title>Identification of putative biosynthetic pathways for the production of bioactive secondary metabolites by the marine actinomycete Kocuria kristinae RUTW2-3.</title>
        <authorList>
            <person name="Waterworth S.C."/>
            <person name="Walmsley T.A."/>
            <person name="Matongo T."/>
            <person name="Davies-Coleman M.T."/>
            <person name="Dorrington R.A."/>
        </authorList>
    </citation>
    <scope>NUCLEOTIDE SEQUENCE [LARGE SCALE GENOMIC DNA]</scope>
    <source>
        <strain evidence="4">RuSp02-3</strain>
        <strain evidence="2">RUTW2-3</strain>
        <strain evidence="3 5">RUTW4-5</strain>
    </source>
</reference>
<dbReference type="Proteomes" id="UP000053171">
    <property type="component" value="Unassembled WGS sequence"/>
</dbReference>
<comment type="caution">
    <text evidence="2">The sequence shown here is derived from an EMBL/GenBank/DDBJ whole genome shotgun (WGS) entry which is preliminary data.</text>
</comment>
<evidence type="ECO:0000256" key="1">
    <source>
        <dbReference type="SAM" id="MobiDB-lite"/>
    </source>
</evidence>
<gene>
    <name evidence="3" type="ORF">A5N15_05740</name>
    <name evidence="2" type="ORF">AN277_0204675</name>
</gene>
<accession>A0A199PHT2</accession>
<dbReference type="AlphaFoldDB" id="A0A199PHT2"/>
<sequence length="191" mass="21977">MGALAALAGAAVSVVALYLSYRANKAAEAARERSEEINKQAQRREDERNRREQEHEEREEEREKRLMAGCLQAWWCKATIEGRESWGVLVSNDGPYSAVFRNLIVKLSDENNPQTTELRLRMIPPGFYYCASNSKALTGWDFPKRLVSLDGLQPATQSNKHRIHSMTFDDQLHSRWEWTEAGQLNRIRRKG</sequence>
<evidence type="ECO:0000313" key="2">
    <source>
        <dbReference type="EMBL" id="OAX52118.1"/>
    </source>
</evidence>